<dbReference type="AlphaFoldDB" id="A0A0F9WWY6"/>
<dbReference type="EMBL" id="LAZR01000107">
    <property type="protein sequence ID" value="KKN90896.1"/>
    <property type="molecule type" value="Genomic_DNA"/>
</dbReference>
<gene>
    <name evidence="1" type="ORF">LCGC14_0224800</name>
</gene>
<evidence type="ECO:0000313" key="1">
    <source>
        <dbReference type="EMBL" id="KKN90896.1"/>
    </source>
</evidence>
<organism evidence="1">
    <name type="scientific">marine sediment metagenome</name>
    <dbReference type="NCBI Taxonomy" id="412755"/>
    <lineage>
        <taxon>unclassified sequences</taxon>
        <taxon>metagenomes</taxon>
        <taxon>ecological metagenomes</taxon>
    </lineage>
</organism>
<comment type="caution">
    <text evidence="1">The sequence shown here is derived from an EMBL/GenBank/DDBJ whole genome shotgun (WGS) entry which is preliminary data.</text>
</comment>
<proteinExistence type="predicted"/>
<protein>
    <submittedName>
        <fullName evidence="1">Uncharacterized protein</fullName>
    </submittedName>
</protein>
<name>A0A0F9WWY6_9ZZZZ</name>
<sequence>MKVRKCKCCRRDVITKKCFIGRHKKDDKYNAWKLWYDKKSNIICFSCESEIMEFINKIEEVNFETLREAINDKHKKDTRPLRSQIWYLIDLGIINTEMFQHK</sequence>
<reference evidence="1" key="1">
    <citation type="journal article" date="2015" name="Nature">
        <title>Complex archaea that bridge the gap between prokaryotes and eukaryotes.</title>
        <authorList>
            <person name="Spang A."/>
            <person name="Saw J.H."/>
            <person name="Jorgensen S.L."/>
            <person name="Zaremba-Niedzwiedzka K."/>
            <person name="Martijn J."/>
            <person name="Lind A.E."/>
            <person name="van Eijk R."/>
            <person name="Schleper C."/>
            <person name="Guy L."/>
            <person name="Ettema T.J."/>
        </authorList>
    </citation>
    <scope>NUCLEOTIDE SEQUENCE</scope>
</reference>
<accession>A0A0F9WWY6</accession>